<evidence type="ECO:0000256" key="2">
    <source>
        <dbReference type="ARBA" id="ARBA00023235"/>
    </source>
</evidence>
<proteinExistence type="predicted"/>
<dbReference type="PROSITE" id="PS51168">
    <property type="entry name" value="CHORISMATE_MUT_2"/>
    <property type="match status" value="1"/>
</dbReference>
<feature type="domain" description="Chorismate mutase" evidence="3">
    <location>
        <begin position="8"/>
        <end position="98"/>
    </location>
</feature>
<dbReference type="SUPFAM" id="SSF48600">
    <property type="entry name" value="Chorismate mutase II"/>
    <property type="match status" value="1"/>
</dbReference>
<dbReference type="Pfam" id="PF01817">
    <property type="entry name" value="CM_2"/>
    <property type="match status" value="1"/>
</dbReference>
<dbReference type="SMART" id="SM00830">
    <property type="entry name" value="CM_2"/>
    <property type="match status" value="1"/>
</dbReference>
<evidence type="ECO:0000256" key="1">
    <source>
        <dbReference type="ARBA" id="ARBA00012404"/>
    </source>
</evidence>
<dbReference type="Proteomes" id="UP001556118">
    <property type="component" value="Unassembled WGS sequence"/>
</dbReference>
<sequence length="104" mass="11629">MPDNPLPPEACQTMADVRAGVDALDKQLVEMLGTRFGYMRAAARIKPERTLVRDEARKAQVIANARSHAESVDLPGDAIATLWEGLVEASIAYELTHWDERRQR</sequence>
<evidence type="ECO:0000259" key="3">
    <source>
        <dbReference type="PROSITE" id="PS51168"/>
    </source>
</evidence>
<protein>
    <recommendedName>
        <fullName evidence="1">chorismate mutase</fullName>
        <ecNumber evidence="1">5.4.99.5</ecNumber>
    </recommendedName>
</protein>
<dbReference type="Gene3D" id="1.20.59.10">
    <property type="entry name" value="Chorismate mutase"/>
    <property type="match status" value="1"/>
</dbReference>
<organism evidence="4 5">
    <name type="scientific">Novosphingobium rhizovicinum</name>
    <dbReference type="NCBI Taxonomy" id="3228928"/>
    <lineage>
        <taxon>Bacteria</taxon>
        <taxon>Pseudomonadati</taxon>
        <taxon>Pseudomonadota</taxon>
        <taxon>Alphaproteobacteria</taxon>
        <taxon>Sphingomonadales</taxon>
        <taxon>Sphingomonadaceae</taxon>
        <taxon>Novosphingobium</taxon>
    </lineage>
</organism>
<dbReference type="PANTHER" id="PTHR38041:SF1">
    <property type="entry name" value="CHORISMATE MUTASE"/>
    <property type="match status" value="1"/>
</dbReference>
<dbReference type="InterPro" id="IPR036263">
    <property type="entry name" value="Chorismate_II_sf"/>
</dbReference>
<gene>
    <name evidence="4" type="ORF">ABUH87_01875</name>
</gene>
<dbReference type="InterPro" id="IPR051331">
    <property type="entry name" value="Chorismate_mutase-related"/>
</dbReference>
<dbReference type="InterPro" id="IPR008241">
    <property type="entry name" value="Isochorismate_pyruvate-lyase"/>
</dbReference>
<keyword evidence="5" id="KW-1185">Reference proteome</keyword>
<keyword evidence="2 4" id="KW-0413">Isomerase</keyword>
<name>A0ABV3R9I1_9SPHN</name>
<evidence type="ECO:0000313" key="5">
    <source>
        <dbReference type="Proteomes" id="UP001556118"/>
    </source>
</evidence>
<reference evidence="4 5" key="1">
    <citation type="submission" date="2024-06" db="EMBL/GenBank/DDBJ databases">
        <title>Novosphingobium rhizovicinus M1R2S20.</title>
        <authorList>
            <person name="Sun J.-Q."/>
        </authorList>
    </citation>
    <scope>NUCLEOTIDE SEQUENCE [LARGE SCALE GENOMIC DNA]</scope>
    <source>
        <strain evidence="4 5">M1R2S20</strain>
    </source>
</reference>
<dbReference type="PIRSF" id="PIRSF029775">
    <property type="entry name" value="Isochor_pyr_lyas"/>
    <property type="match status" value="1"/>
</dbReference>
<dbReference type="InterPro" id="IPR036979">
    <property type="entry name" value="CM_dom_sf"/>
</dbReference>
<dbReference type="EMBL" id="JBFNXR010000017">
    <property type="protein sequence ID" value="MEW9853929.1"/>
    <property type="molecule type" value="Genomic_DNA"/>
</dbReference>
<accession>A0ABV3R9I1</accession>
<dbReference type="InterPro" id="IPR002701">
    <property type="entry name" value="CM_II_prokaryot"/>
</dbReference>
<comment type="caution">
    <text evidence="4">The sequence shown here is derived from an EMBL/GenBank/DDBJ whole genome shotgun (WGS) entry which is preliminary data.</text>
</comment>
<dbReference type="EC" id="5.4.99.5" evidence="1"/>
<dbReference type="GO" id="GO:0004106">
    <property type="term" value="F:chorismate mutase activity"/>
    <property type="evidence" value="ECO:0007669"/>
    <property type="project" value="UniProtKB-EC"/>
</dbReference>
<dbReference type="RefSeq" id="WP_367768531.1">
    <property type="nucleotide sequence ID" value="NZ_JBFNXR010000017.1"/>
</dbReference>
<evidence type="ECO:0000313" key="4">
    <source>
        <dbReference type="EMBL" id="MEW9853929.1"/>
    </source>
</evidence>
<dbReference type="PANTHER" id="PTHR38041">
    <property type="entry name" value="CHORISMATE MUTASE"/>
    <property type="match status" value="1"/>
</dbReference>